<sequence length="400" mass="43347">MGMERALIQSDLPSAAALPGRRQLLWLGAAALLPPSARAQAQVLKVGPQRELRSLAAAARVARDGMRIEVDAGDYPGDVAVWRQRGLQIVAVGGRVRVSAQGAHAEGKGIFVTGGEDISIQGLDFSGARVPDGNGAGIRLERGSLLLRDCSFRDCEMGLLSSNDATARLSLEGCEFSHAAARPGGRPAHLLYAGRIAQLRVQGCYFHQGRVGHLIKSRAALSEIFYNRLTDEPGGRASYELEFPDGGQAWVLGNLIQQSASSENPHLIAYGAESLLHPRRELYLLHNTLVDNRPGGGRYLRVPAGQLRVQGYNNLLVGGGRMPTESGWDWRNNLAVDWDVFERAAREDLRPRTASGLQGRLIEPAPLPDGRQPRLTHQYVHPRQALALAGPPRYPGAFQP</sequence>
<dbReference type="Proteomes" id="UP000295357">
    <property type="component" value="Unassembled WGS sequence"/>
</dbReference>
<accession>A0A4R6NB36</accession>
<keyword evidence="2" id="KW-1185">Reference proteome</keyword>
<dbReference type="EMBL" id="SNXE01000001">
    <property type="protein sequence ID" value="TDP12818.1"/>
    <property type="molecule type" value="Genomic_DNA"/>
</dbReference>
<dbReference type="InterPro" id="IPR011050">
    <property type="entry name" value="Pectin_lyase_fold/virulence"/>
</dbReference>
<reference evidence="1 2" key="1">
    <citation type="submission" date="2019-03" db="EMBL/GenBank/DDBJ databases">
        <title>Genomic Encyclopedia of Type Strains, Phase IV (KMG-IV): sequencing the most valuable type-strain genomes for metagenomic binning, comparative biology and taxonomic classification.</title>
        <authorList>
            <person name="Goeker M."/>
        </authorList>
    </citation>
    <scope>NUCLEOTIDE SEQUENCE [LARGE SCALE GENOMIC DNA]</scope>
    <source>
        <strain evidence="1 2">DSM 25082</strain>
    </source>
</reference>
<dbReference type="SUPFAM" id="SSF51126">
    <property type="entry name" value="Pectin lyase-like"/>
    <property type="match status" value="1"/>
</dbReference>
<proteinExistence type="predicted"/>
<comment type="caution">
    <text evidence="1">The sequence shown here is derived from an EMBL/GenBank/DDBJ whole genome shotgun (WGS) entry which is preliminary data.</text>
</comment>
<name>A0A4R6NB36_9BURK</name>
<evidence type="ECO:0000313" key="2">
    <source>
        <dbReference type="Proteomes" id="UP000295357"/>
    </source>
</evidence>
<dbReference type="AlphaFoldDB" id="A0A4R6NB36"/>
<evidence type="ECO:0008006" key="3">
    <source>
        <dbReference type="Google" id="ProtNLM"/>
    </source>
</evidence>
<dbReference type="Gene3D" id="2.160.20.10">
    <property type="entry name" value="Single-stranded right-handed beta-helix, Pectin lyase-like"/>
    <property type="match status" value="1"/>
</dbReference>
<protein>
    <recommendedName>
        <fullName evidence="3">Parallel beta helix pectate lyase-like protein</fullName>
    </recommendedName>
</protein>
<organism evidence="1 2">
    <name type="scientific">Roseateles asaccharophilus</name>
    <dbReference type="NCBI Taxonomy" id="582607"/>
    <lineage>
        <taxon>Bacteria</taxon>
        <taxon>Pseudomonadati</taxon>
        <taxon>Pseudomonadota</taxon>
        <taxon>Betaproteobacteria</taxon>
        <taxon>Burkholderiales</taxon>
        <taxon>Sphaerotilaceae</taxon>
        <taxon>Roseateles</taxon>
    </lineage>
</organism>
<evidence type="ECO:0000313" key="1">
    <source>
        <dbReference type="EMBL" id="TDP12818.1"/>
    </source>
</evidence>
<dbReference type="InterPro" id="IPR012334">
    <property type="entry name" value="Pectin_lyas_fold"/>
</dbReference>
<gene>
    <name evidence="1" type="ORF">DFR39_101292</name>
</gene>